<keyword evidence="1" id="KW-1133">Transmembrane helix</keyword>
<keyword evidence="1" id="KW-0812">Transmembrane</keyword>
<accession>A0A1X7HR42</accession>
<evidence type="ECO:0000313" key="2">
    <source>
        <dbReference type="EMBL" id="SMF91289.1"/>
    </source>
</evidence>
<name>A0A1X7HR42_9BACL</name>
<dbReference type="EMBL" id="LT840184">
    <property type="protein sequence ID" value="SMF91289.1"/>
    <property type="molecule type" value="Genomic_DNA"/>
</dbReference>
<sequence length="160" mass="18729">MTQRQFVFLWSFFISLLSIYAVVRLQWNWLGTLDIWGPQHQEGWLLERFQLLGHPYVFLIIQPMVLFALHGCLHWLIYKKCVYDFATRRMSLLLLLPKRDSLLMNACRVLLYTALGGLLAFSQSINGPAPSTVIAFLIVLQYGWWVLEWGKDAWHKASQD</sequence>
<dbReference type="Proteomes" id="UP000192940">
    <property type="component" value="Chromosome I"/>
</dbReference>
<proteinExistence type="predicted"/>
<protein>
    <submittedName>
        <fullName evidence="2">PEP-CTERM protein-sorting domain-containing protein</fullName>
    </submittedName>
</protein>
<dbReference type="RefSeq" id="WP_208916022.1">
    <property type="nucleotide sequence ID" value="NZ_LT840184.1"/>
</dbReference>
<feature type="transmembrane region" description="Helical" evidence="1">
    <location>
        <begin position="7"/>
        <end position="27"/>
    </location>
</feature>
<evidence type="ECO:0000256" key="1">
    <source>
        <dbReference type="SAM" id="Phobius"/>
    </source>
</evidence>
<evidence type="ECO:0000313" key="3">
    <source>
        <dbReference type="Proteomes" id="UP000192940"/>
    </source>
</evidence>
<organism evidence="2 3">
    <name type="scientific">Paenibacillus uliginis N3/975</name>
    <dbReference type="NCBI Taxonomy" id="1313296"/>
    <lineage>
        <taxon>Bacteria</taxon>
        <taxon>Bacillati</taxon>
        <taxon>Bacillota</taxon>
        <taxon>Bacilli</taxon>
        <taxon>Bacillales</taxon>
        <taxon>Paenibacillaceae</taxon>
        <taxon>Paenibacillus</taxon>
    </lineage>
</organism>
<reference evidence="2 3" key="1">
    <citation type="submission" date="2017-04" db="EMBL/GenBank/DDBJ databases">
        <authorList>
            <person name="Afonso C.L."/>
            <person name="Miller P.J."/>
            <person name="Scott M.A."/>
            <person name="Spackman E."/>
            <person name="Goraichik I."/>
            <person name="Dimitrov K.M."/>
            <person name="Suarez D.L."/>
            <person name="Swayne D.E."/>
        </authorList>
    </citation>
    <scope>NUCLEOTIDE SEQUENCE [LARGE SCALE GENOMIC DNA]</scope>
    <source>
        <strain evidence="2 3">N3/975</strain>
    </source>
</reference>
<feature type="transmembrane region" description="Helical" evidence="1">
    <location>
        <begin position="56"/>
        <end position="78"/>
    </location>
</feature>
<keyword evidence="1" id="KW-0472">Membrane</keyword>
<dbReference type="AlphaFoldDB" id="A0A1X7HR42"/>
<gene>
    <name evidence="2" type="ORF">SAMN05661091_5407</name>
</gene>
<keyword evidence="3" id="KW-1185">Reference proteome</keyword>